<evidence type="ECO:0000313" key="1">
    <source>
        <dbReference type="EMBL" id="CQR71377.1"/>
    </source>
</evidence>
<dbReference type="RefSeq" id="WP_021167481.1">
    <property type="nucleotide sequence ID" value="NZ_CTRP01000004.1"/>
</dbReference>
<protein>
    <submittedName>
        <fullName evidence="1">Phage protein</fullName>
    </submittedName>
</protein>
<dbReference type="Proteomes" id="UP000049855">
    <property type="component" value="Unassembled WGS sequence"/>
</dbReference>
<dbReference type="Pfam" id="PF20911">
    <property type="entry name" value="GP7"/>
    <property type="match status" value="1"/>
</dbReference>
<accession>A0A0U1KVA9</accession>
<proteinExistence type="predicted"/>
<dbReference type="InterPro" id="IPR048813">
    <property type="entry name" value="GP7-like"/>
</dbReference>
<sequence>MAGNTATFATYADFASRDGFDPATRKIIEYQSQTNRVLDDMLITEANEKTRCVTTVRTKLPEVAWRMLNRGVKAGKSETSQVSFTSGGMEALAKVDERMLKLNGGIGSEKANDWRLGENSAYQQSMNKKMALTTFYGDEKISPAGFTGLGAYYYSTDITKCSAADYVIDAGGTGDNLTSIYFIVWGQNQIHGFYPQGTTLGFEYRDNGRQKAYDDDGGELYAYESQYNWDLGIAVRDYRYGVRICNLDLATITGDDLVDYLIDGYNRLEDPDAGKAAIYLNRQAMTRVDQLVAKKVNVNMTVDMFAGKKTTHFWGMPFRRCDGILRTESKLA</sequence>
<reference evidence="2" key="1">
    <citation type="submission" date="2015-03" db="EMBL/GenBank/DDBJ databases">
        <authorList>
            <person name="Nijsse Bart"/>
        </authorList>
    </citation>
    <scope>NUCLEOTIDE SEQUENCE [LARGE SCALE GENOMIC DNA]</scope>
</reference>
<dbReference type="NCBIfam" id="NF045672">
    <property type="entry name" value="MCP_gp7_epsi_15"/>
    <property type="match status" value="1"/>
</dbReference>
<name>A0A0U1KVA9_9FIRM</name>
<evidence type="ECO:0000313" key="2">
    <source>
        <dbReference type="Proteomes" id="UP000049855"/>
    </source>
</evidence>
<gene>
    <name evidence="1" type="ORF">SpAn4DRAFT_3882</name>
</gene>
<keyword evidence="2" id="KW-1185">Reference proteome</keyword>
<organism evidence="1 2">
    <name type="scientific">Sporomusa ovata</name>
    <dbReference type="NCBI Taxonomy" id="2378"/>
    <lineage>
        <taxon>Bacteria</taxon>
        <taxon>Bacillati</taxon>
        <taxon>Bacillota</taxon>
        <taxon>Negativicutes</taxon>
        <taxon>Selenomonadales</taxon>
        <taxon>Sporomusaceae</taxon>
        <taxon>Sporomusa</taxon>
    </lineage>
</organism>
<dbReference type="EMBL" id="CTRP01000004">
    <property type="protein sequence ID" value="CQR71377.1"/>
    <property type="molecule type" value="Genomic_DNA"/>
</dbReference>
<dbReference type="AlphaFoldDB" id="A0A0U1KVA9"/>